<comment type="caution">
    <text evidence="2">The sequence shown here is derived from an EMBL/GenBank/DDBJ whole genome shotgun (WGS) entry which is preliminary data.</text>
</comment>
<protein>
    <submittedName>
        <fullName evidence="2">Uncharacterized protein</fullName>
    </submittedName>
</protein>
<evidence type="ECO:0000256" key="1">
    <source>
        <dbReference type="SAM" id="MobiDB-lite"/>
    </source>
</evidence>
<organism evidence="2 3">
    <name type="scientific">Meripilus lineatus</name>
    <dbReference type="NCBI Taxonomy" id="2056292"/>
    <lineage>
        <taxon>Eukaryota</taxon>
        <taxon>Fungi</taxon>
        <taxon>Dikarya</taxon>
        <taxon>Basidiomycota</taxon>
        <taxon>Agaricomycotina</taxon>
        <taxon>Agaricomycetes</taxon>
        <taxon>Polyporales</taxon>
        <taxon>Meripilaceae</taxon>
        <taxon>Meripilus</taxon>
    </lineage>
</organism>
<feature type="compositionally biased region" description="Pro residues" evidence="1">
    <location>
        <begin position="1"/>
        <end position="10"/>
    </location>
</feature>
<reference evidence="2" key="1">
    <citation type="submission" date="2022-07" db="EMBL/GenBank/DDBJ databases">
        <title>Genome Sequence of Physisporinus lineatus.</title>
        <authorList>
            <person name="Buettner E."/>
        </authorList>
    </citation>
    <scope>NUCLEOTIDE SEQUENCE</scope>
    <source>
        <strain evidence="2">VT162</strain>
    </source>
</reference>
<name>A0AAD5V9V4_9APHY</name>
<keyword evidence="3" id="KW-1185">Reference proteome</keyword>
<dbReference type="EMBL" id="JANAWD010000035">
    <property type="protein sequence ID" value="KAJ3489993.1"/>
    <property type="molecule type" value="Genomic_DNA"/>
</dbReference>
<evidence type="ECO:0000313" key="3">
    <source>
        <dbReference type="Proteomes" id="UP001212997"/>
    </source>
</evidence>
<dbReference type="AlphaFoldDB" id="A0AAD5V9V4"/>
<dbReference type="Proteomes" id="UP001212997">
    <property type="component" value="Unassembled WGS sequence"/>
</dbReference>
<proteinExistence type="predicted"/>
<evidence type="ECO:0000313" key="2">
    <source>
        <dbReference type="EMBL" id="KAJ3489993.1"/>
    </source>
</evidence>
<feature type="region of interest" description="Disordered" evidence="1">
    <location>
        <begin position="1"/>
        <end position="30"/>
    </location>
</feature>
<gene>
    <name evidence="2" type="ORF">NLI96_g1763</name>
</gene>
<accession>A0AAD5V9V4</accession>
<sequence>MSPNPDPPPELGEREPLLPSTSRNEILVPPTPRESLQELWSRYYQQFRESQWRDRKVHYPPPLPSEGCINHAVWTPLDRHPGPPPYPHLRYTATSSFNFSRHDDLLYLKSTLRYNPHGTAGVVTFTTDSTLPSDAIRVEVIASYESRDSFERLKVCTVQEKGDSHGLAGFQVNNWWGGGSGEYFHLNVKFPLPEDDFESPLFFNHIRTDLPLFIHRVGNLQQSAHFRSVEFASLSAPITVESLAANRIIFVTPKGDISGSFKVADELRLNTGSGAVQVDATLESDGVSDCKATLHASNRPLLANLTLESTSDGGRGGFFTIDADGQGGATHIAIPSAPIDHTLRLTANANNAPLHIEVPKTFEGTL</sequence>